<feature type="binding site" evidence="10">
    <location>
        <position position="239"/>
    </location>
    <ligand>
        <name>S-adenosyl-L-methionine</name>
        <dbReference type="ChEBI" id="CHEBI:59789"/>
    </ligand>
</feature>
<dbReference type="InterPro" id="IPR030382">
    <property type="entry name" value="MeTrfase_TRM5/TYW2"/>
</dbReference>
<reference evidence="13" key="1">
    <citation type="submission" date="2020-01" db="EMBL/GenBank/DDBJ databases">
        <authorList>
            <consortium name="DOE Joint Genome Institute"/>
            <person name="Haridas S."/>
            <person name="Albert R."/>
            <person name="Binder M."/>
            <person name="Bloem J."/>
            <person name="Labutti K."/>
            <person name="Salamov A."/>
            <person name="Andreopoulos B."/>
            <person name="Baker S.E."/>
            <person name="Barry K."/>
            <person name="Bills G."/>
            <person name="Bluhm B.H."/>
            <person name="Cannon C."/>
            <person name="Castanera R."/>
            <person name="Culley D.E."/>
            <person name="Daum C."/>
            <person name="Ezra D."/>
            <person name="Gonzalez J.B."/>
            <person name="Henrissat B."/>
            <person name="Kuo A."/>
            <person name="Liang C."/>
            <person name="Lipzen A."/>
            <person name="Lutzoni F."/>
            <person name="Magnuson J."/>
            <person name="Mondo S."/>
            <person name="Nolan M."/>
            <person name="Ohm R."/>
            <person name="Pangilinan J."/>
            <person name="Park H.-J."/>
            <person name="Ramirez L."/>
            <person name="Alfaro M."/>
            <person name="Sun H."/>
            <person name="Tritt A."/>
            <person name="Yoshinaga Y."/>
            <person name="Zwiers L.-H."/>
            <person name="Turgeon B.G."/>
            <person name="Goodwin S.B."/>
            <person name="Spatafora J.W."/>
            <person name="Crous P.W."/>
            <person name="Grigoriev I.V."/>
        </authorList>
    </citation>
    <scope>NUCLEOTIDE SEQUENCE</scope>
    <source>
        <strain evidence="13">CBS 394.84</strain>
    </source>
</reference>
<feature type="region of interest" description="Disordered" evidence="11">
    <location>
        <begin position="55"/>
        <end position="76"/>
    </location>
</feature>
<feature type="binding site" evidence="10">
    <location>
        <position position="361"/>
    </location>
    <ligand>
        <name>S-adenosyl-L-methionine</name>
        <dbReference type="ChEBI" id="CHEBI:59789"/>
    </ligand>
</feature>
<evidence type="ECO:0000313" key="13">
    <source>
        <dbReference type="EMBL" id="KAF1839994.1"/>
    </source>
</evidence>
<evidence type="ECO:0000256" key="11">
    <source>
        <dbReference type="SAM" id="MobiDB-lite"/>
    </source>
</evidence>
<keyword evidence="4 10" id="KW-0808">Transferase</keyword>
<keyword evidence="5 10" id="KW-0949">S-adenosyl-L-methionine</keyword>
<dbReference type="Pfam" id="PF02475">
    <property type="entry name" value="TRM5-TYW2_MTfase"/>
    <property type="match status" value="1"/>
</dbReference>
<comment type="subcellular location">
    <subcellularLocation>
        <location evidence="10">Mitochondrion matrix</location>
    </subcellularLocation>
    <subcellularLocation>
        <location evidence="10">Nucleus</location>
    </subcellularLocation>
    <subcellularLocation>
        <location evidence="10">Cytoplasm</location>
    </subcellularLocation>
    <text evidence="10">Predominantly in the mitochondria and in the nucleus.</text>
</comment>
<comment type="similarity">
    <text evidence="10">Belongs to the TRM5 / TYW2 family.</text>
</comment>
<dbReference type="PROSITE" id="PS51684">
    <property type="entry name" value="SAM_MT_TRM5_TYW2"/>
    <property type="match status" value="1"/>
</dbReference>
<name>A0A9P4G771_9PLEO</name>
<comment type="catalytic activity">
    <reaction evidence="9 10">
        <text>guanosine(37) in tRNA + S-adenosyl-L-methionine = N(1)-methylguanosine(37) in tRNA + S-adenosyl-L-homocysteine + H(+)</text>
        <dbReference type="Rhea" id="RHEA:36899"/>
        <dbReference type="Rhea" id="RHEA-COMP:10145"/>
        <dbReference type="Rhea" id="RHEA-COMP:10147"/>
        <dbReference type="ChEBI" id="CHEBI:15378"/>
        <dbReference type="ChEBI" id="CHEBI:57856"/>
        <dbReference type="ChEBI" id="CHEBI:59789"/>
        <dbReference type="ChEBI" id="CHEBI:73542"/>
        <dbReference type="ChEBI" id="CHEBI:74269"/>
        <dbReference type="EC" id="2.1.1.228"/>
    </reaction>
</comment>
<evidence type="ECO:0000313" key="14">
    <source>
        <dbReference type="Proteomes" id="UP000800039"/>
    </source>
</evidence>
<dbReference type="FunFam" id="3.30.300.110:FF:000001">
    <property type="entry name" value="tRNA (guanine(37)-N1)-methyltransferase"/>
    <property type="match status" value="1"/>
</dbReference>
<dbReference type="SUPFAM" id="SSF53335">
    <property type="entry name" value="S-adenosyl-L-methionine-dependent methyltransferases"/>
    <property type="match status" value="1"/>
</dbReference>
<comment type="subunit">
    <text evidence="10">Monomer.</text>
</comment>
<dbReference type="Proteomes" id="UP000800039">
    <property type="component" value="Unassembled WGS sequence"/>
</dbReference>
<evidence type="ECO:0000256" key="8">
    <source>
        <dbReference type="ARBA" id="ARBA00023242"/>
    </source>
</evidence>
<evidence type="ECO:0000256" key="1">
    <source>
        <dbReference type="ARBA" id="ARBA00009775"/>
    </source>
</evidence>
<evidence type="ECO:0000256" key="5">
    <source>
        <dbReference type="ARBA" id="ARBA00022691"/>
    </source>
</evidence>
<dbReference type="InterPro" id="IPR025792">
    <property type="entry name" value="tRNA_Gua_MeTrfase_euk"/>
</dbReference>
<keyword evidence="2 10" id="KW-0963">Cytoplasm</keyword>
<dbReference type="AlphaFoldDB" id="A0A9P4G771"/>
<dbReference type="GO" id="GO:0005634">
    <property type="term" value="C:nucleus"/>
    <property type="evidence" value="ECO:0007669"/>
    <property type="project" value="UniProtKB-SubCell"/>
</dbReference>
<dbReference type="InterPro" id="IPR056743">
    <property type="entry name" value="TRM5-TYW2-like_MTfase"/>
</dbReference>
<dbReference type="GO" id="GO:0002939">
    <property type="term" value="P:tRNA N1-guanine methylation"/>
    <property type="evidence" value="ECO:0007669"/>
    <property type="project" value="TreeGrafter"/>
</dbReference>
<keyword evidence="14" id="KW-1185">Reference proteome</keyword>
<evidence type="ECO:0000256" key="10">
    <source>
        <dbReference type="HAMAP-Rule" id="MF_03152"/>
    </source>
</evidence>
<dbReference type="EMBL" id="ML976621">
    <property type="protein sequence ID" value="KAF1839994.1"/>
    <property type="molecule type" value="Genomic_DNA"/>
</dbReference>
<dbReference type="OrthoDB" id="408788at2759"/>
<keyword evidence="3 10" id="KW-0489">Methyltransferase</keyword>
<dbReference type="Pfam" id="PF25133">
    <property type="entry name" value="TYW2_N_2"/>
    <property type="match status" value="1"/>
</dbReference>
<dbReference type="EC" id="2.1.1.228" evidence="10"/>
<evidence type="ECO:0000256" key="9">
    <source>
        <dbReference type="ARBA" id="ARBA00047783"/>
    </source>
</evidence>
<feature type="domain" description="SAM-dependent methyltransferase TRM5/TYW2-type" evidence="12">
    <location>
        <begin position="148"/>
        <end position="466"/>
    </location>
</feature>
<evidence type="ECO:0000256" key="3">
    <source>
        <dbReference type="ARBA" id="ARBA00022603"/>
    </source>
</evidence>
<keyword evidence="8 10" id="KW-0539">Nucleus</keyword>
<keyword evidence="7 10" id="KW-0496">Mitochondrion</keyword>
<feature type="binding site" evidence="10">
    <location>
        <begin position="305"/>
        <end position="306"/>
    </location>
    <ligand>
        <name>S-adenosyl-L-methionine</name>
        <dbReference type="ChEBI" id="CHEBI:59789"/>
    </ligand>
</feature>
<dbReference type="PANTHER" id="PTHR23245:SF36">
    <property type="entry name" value="TRNA (GUANINE(37)-N1)-METHYLTRANSFERASE"/>
    <property type="match status" value="1"/>
</dbReference>
<comment type="caution">
    <text evidence="13">The sequence shown here is derived from an EMBL/GenBank/DDBJ whole genome shotgun (WGS) entry which is preliminary data.</text>
</comment>
<comment type="similarity">
    <text evidence="1">Belongs to the class I-like SAM-binding methyltransferase superfamily. TRM5/TYW2 family.</text>
</comment>
<feature type="compositionally biased region" description="Basic and acidic residues" evidence="11">
    <location>
        <begin position="64"/>
        <end position="76"/>
    </location>
</feature>
<proteinExistence type="inferred from homology"/>
<evidence type="ECO:0000256" key="7">
    <source>
        <dbReference type="ARBA" id="ARBA00023128"/>
    </source>
</evidence>
<evidence type="ECO:0000259" key="12">
    <source>
        <dbReference type="PROSITE" id="PS51684"/>
    </source>
</evidence>
<dbReference type="Gene3D" id="3.30.300.110">
    <property type="entry name" value="Met-10+ protein-like domains"/>
    <property type="match status" value="1"/>
</dbReference>
<organism evidence="13 14">
    <name type="scientific">Cucurbitaria berberidis CBS 394.84</name>
    <dbReference type="NCBI Taxonomy" id="1168544"/>
    <lineage>
        <taxon>Eukaryota</taxon>
        <taxon>Fungi</taxon>
        <taxon>Dikarya</taxon>
        <taxon>Ascomycota</taxon>
        <taxon>Pezizomycotina</taxon>
        <taxon>Dothideomycetes</taxon>
        <taxon>Pleosporomycetidae</taxon>
        <taxon>Pleosporales</taxon>
        <taxon>Pleosporineae</taxon>
        <taxon>Cucurbitariaceae</taxon>
        <taxon>Cucurbitaria</taxon>
    </lineage>
</organism>
<dbReference type="HAMAP" id="MF_03152">
    <property type="entry name" value="TRM5"/>
    <property type="match status" value="1"/>
</dbReference>
<gene>
    <name evidence="10" type="primary">TRM5</name>
    <name evidence="13" type="ORF">K460DRAFT_421656</name>
</gene>
<accession>A0A9P4G771</accession>
<sequence length="473" mass="53817">MASSDASTDMFAPPINRAMKVLDRSFFQKTIPTSAARIFNSKDISRCRKELTASRETLQNSRLDPVRPDTDQERAQKGGKCLLLRPEVVHNDRTTWSPKLRDLEQDGTLGVIPFQLNLDYDYFSYSEITSAIIPAPEKKSDDEIPQGFALAGHVAHLNLRERYWPYKHLIATVLADKNPMVKTVINKLDNVGTENAFRTFQYEVLYGEDNMDVELREQGCIFKFDFAKVYWNTRLHTEHERLCILFKEGEAVCDVMAGVGPFAVPGGKKKCFVWANDLNPESYKSLVDNIRINKVGDFVRSWNMDGGDFIKKASADLLKSEHQVAIYPKTKFSRSAPENVRKPEPIKTLVQPRIFAHYVMNLPASAITFLPSFIGLYSSSNPHLPSNISIDEIKQLVTKQGLPMVHAHCFSTKSDDNVAETKEICEEISRQLGYEITPETPEVHIYDVRDVAPKKRMFCATFRLPEEVAFREI</sequence>
<comment type="function">
    <text evidence="10">Specifically methylates the N1 position of guanosine-37 in various cytoplasmic and mitochondrial tRNAs. Methylation is not dependent on the nature of the nucleoside 5' of the target nucleoside. This is the first step in the biosynthesis of wybutosine (yW), a modified base adjacent to the anticodon of tRNAs and required for accurate decoding.</text>
</comment>
<keyword evidence="6 10" id="KW-0819">tRNA processing</keyword>
<protein>
    <recommendedName>
        <fullName evidence="10">tRNA (guanine(37)-N1)-methyltransferase</fullName>
        <ecNumber evidence="10">2.1.1.228</ecNumber>
    </recommendedName>
    <alternativeName>
        <fullName evidence="10">M1G-methyltransferase</fullName>
    </alternativeName>
    <alternativeName>
        <fullName evidence="10">tRNA [GM37] methyltransferase</fullName>
    </alternativeName>
    <alternativeName>
        <fullName evidence="10">tRNA methyltransferase 5</fullName>
    </alternativeName>
</protein>
<evidence type="ECO:0000256" key="6">
    <source>
        <dbReference type="ARBA" id="ARBA00022694"/>
    </source>
</evidence>
<dbReference type="InterPro" id="IPR056744">
    <property type="entry name" value="TRM5/TYW2-like_N"/>
</dbReference>
<dbReference type="GO" id="GO:0070901">
    <property type="term" value="P:mitochondrial tRNA methylation"/>
    <property type="evidence" value="ECO:0007669"/>
    <property type="project" value="TreeGrafter"/>
</dbReference>
<dbReference type="InterPro" id="IPR029063">
    <property type="entry name" value="SAM-dependent_MTases_sf"/>
</dbReference>
<evidence type="ECO:0000256" key="4">
    <source>
        <dbReference type="ARBA" id="ARBA00022679"/>
    </source>
</evidence>
<evidence type="ECO:0000256" key="2">
    <source>
        <dbReference type="ARBA" id="ARBA00022490"/>
    </source>
</evidence>
<feature type="binding site" evidence="10">
    <location>
        <begin position="277"/>
        <end position="278"/>
    </location>
    <ligand>
        <name>S-adenosyl-L-methionine</name>
        <dbReference type="ChEBI" id="CHEBI:59789"/>
    </ligand>
</feature>
<dbReference type="Gene3D" id="3.40.50.150">
    <property type="entry name" value="Vaccinia Virus protein VP39"/>
    <property type="match status" value="1"/>
</dbReference>
<dbReference type="PANTHER" id="PTHR23245">
    <property type="entry name" value="TRNA METHYLTRANSFERASE"/>
    <property type="match status" value="1"/>
</dbReference>
<dbReference type="GO" id="GO:0052906">
    <property type="term" value="F:tRNA (guanine(37)-N1)-methyltransferase activity"/>
    <property type="evidence" value="ECO:0007669"/>
    <property type="project" value="UniProtKB-UniRule"/>
</dbReference>
<dbReference type="GO" id="GO:0005759">
    <property type="term" value="C:mitochondrial matrix"/>
    <property type="evidence" value="ECO:0007669"/>
    <property type="project" value="UniProtKB-SubCell"/>
</dbReference>